<dbReference type="GO" id="GO:0004175">
    <property type="term" value="F:endopeptidase activity"/>
    <property type="evidence" value="ECO:0007669"/>
    <property type="project" value="UniProtKB-ARBA"/>
</dbReference>
<dbReference type="SUPFAM" id="SSF56235">
    <property type="entry name" value="N-terminal nucleophile aminohydrolases (Ntn hydrolases)"/>
    <property type="match status" value="1"/>
</dbReference>
<evidence type="ECO:0000313" key="2">
    <source>
        <dbReference type="Proteomes" id="UP000823736"/>
    </source>
</evidence>
<dbReference type="EC" id="3.4.25.1" evidence="1"/>
<dbReference type="Gene3D" id="3.60.20.10">
    <property type="entry name" value="Glutamine Phosphoribosylpyrophosphate, subunit 1, domain 1"/>
    <property type="match status" value="1"/>
</dbReference>
<dbReference type="Pfam" id="PF00227">
    <property type="entry name" value="Proteasome"/>
    <property type="match status" value="1"/>
</dbReference>
<keyword evidence="2" id="KW-1185">Reference proteome</keyword>
<dbReference type="GO" id="GO:0051603">
    <property type="term" value="P:proteolysis involved in protein catabolic process"/>
    <property type="evidence" value="ECO:0007669"/>
    <property type="project" value="InterPro"/>
</dbReference>
<keyword evidence="1" id="KW-0378">Hydrolase</keyword>
<accession>A0A8T4GZ22</accession>
<dbReference type="Proteomes" id="UP000823736">
    <property type="component" value="Unassembled WGS sequence"/>
</dbReference>
<dbReference type="OrthoDB" id="312569at2157"/>
<keyword evidence="1" id="KW-0647">Proteasome</keyword>
<reference evidence="1" key="1">
    <citation type="submission" date="2021-03" db="EMBL/GenBank/DDBJ databases">
        <title>Genomic Encyclopedia of Type Strains, Phase IV (KMG-IV): sequencing the most valuable type-strain genomes for metagenomic binning, comparative biology and taxonomic classification.</title>
        <authorList>
            <person name="Goeker M."/>
        </authorList>
    </citation>
    <scope>NUCLEOTIDE SEQUENCE</scope>
    <source>
        <strain evidence="1">DSM 26232</strain>
    </source>
</reference>
<dbReference type="GO" id="GO:0005839">
    <property type="term" value="C:proteasome core complex"/>
    <property type="evidence" value="ECO:0007669"/>
    <property type="project" value="InterPro"/>
</dbReference>
<comment type="caution">
    <text evidence="1">The sequence shown here is derived from an EMBL/GenBank/DDBJ whole genome shotgun (WGS) entry which is preliminary data.</text>
</comment>
<protein>
    <submittedName>
        <fullName evidence="1">Proteasome beta subunit</fullName>
        <ecNumber evidence="1">3.4.25.1</ecNumber>
    </submittedName>
</protein>
<dbReference type="InterPro" id="IPR001353">
    <property type="entry name" value="Proteasome_sua/b"/>
</dbReference>
<gene>
    <name evidence="1" type="ORF">J2753_000841</name>
</gene>
<organism evidence="1 2">
    <name type="scientific">Halolamina salifodinae</name>
    <dbReference type="NCBI Taxonomy" id="1202767"/>
    <lineage>
        <taxon>Archaea</taxon>
        <taxon>Methanobacteriati</taxon>
        <taxon>Methanobacteriota</taxon>
        <taxon>Stenosarchaea group</taxon>
        <taxon>Halobacteria</taxon>
        <taxon>Halobacteriales</taxon>
        <taxon>Haloferacaceae</taxon>
    </lineage>
</organism>
<sequence length="173" mass="17985">MPTVVAFETDGGAVVAADRLVVADGTVSSKHAERIADFGECGGAAVSDSDQFRRELDGKRRAYETDHGEIPAIEPFTRMATEVASDVGTDAAVAARDESGEALVRAVYADGSVIEDSPVALGTGAELAFGRLENGVPADLDEAAAFARDLIEGVGGRDTRTGDEADVWTLPDE</sequence>
<dbReference type="InterPro" id="IPR029055">
    <property type="entry name" value="Ntn_hydrolases_N"/>
</dbReference>
<dbReference type="AlphaFoldDB" id="A0A8T4GZ22"/>
<dbReference type="RefSeq" id="WP_209490654.1">
    <property type="nucleotide sequence ID" value="NZ_JAGGLC010000001.1"/>
</dbReference>
<name>A0A8T4GZ22_9EURY</name>
<evidence type="ECO:0000313" key="1">
    <source>
        <dbReference type="EMBL" id="MBP1986368.1"/>
    </source>
</evidence>
<proteinExistence type="predicted"/>
<dbReference type="EMBL" id="JAGGLC010000001">
    <property type="protein sequence ID" value="MBP1986368.1"/>
    <property type="molecule type" value="Genomic_DNA"/>
</dbReference>